<dbReference type="PATRIC" id="fig|1297742.4.peg.2302"/>
<evidence type="ECO:0008006" key="4">
    <source>
        <dbReference type="Google" id="ProtNLM"/>
    </source>
</evidence>
<gene>
    <name evidence="2" type="ORF">A176_002280</name>
</gene>
<reference evidence="2 3" key="1">
    <citation type="journal article" date="2016" name="PLoS ONE">
        <title>Complete Genome Sequence and Comparative Genomics of a Novel Myxobacterium Myxococcus hansupus.</title>
        <authorList>
            <person name="Sharma G."/>
            <person name="Narwani T."/>
            <person name="Subramanian S."/>
        </authorList>
    </citation>
    <scope>NUCLEOTIDE SEQUENCE [LARGE SCALE GENOMIC DNA]</scope>
    <source>
        <strain evidence="3">mixupus</strain>
    </source>
</reference>
<feature type="transmembrane region" description="Helical" evidence="1">
    <location>
        <begin position="163"/>
        <end position="184"/>
    </location>
</feature>
<dbReference type="EMBL" id="CP012109">
    <property type="protein sequence ID" value="AKQ65368.1"/>
    <property type="molecule type" value="Genomic_DNA"/>
</dbReference>
<name>A0A0H4WUU3_9BACT</name>
<dbReference type="eggNOG" id="ENOG5032NGP">
    <property type="taxonomic scope" value="Bacteria"/>
</dbReference>
<keyword evidence="3" id="KW-1185">Reference proteome</keyword>
<feature type="transmembrane region" description="Helical" evidence="1">
    <location>
        <begin position="140"/>
        <end position="156"/>
    </location>
</feature>
<keyword evidence="1" id="KW-1133">Transmembrane helix</keyword>
<keyword evidence="1" id="KW-0812">Transmembrane</keyword>
<evidence type="ECO:0000256" key="1">
    <source>
        <dbReference type="SAM" id="Phobius"/>
    </source>
</evidence>
<feature type="transmembrane region" description="Helical" evidence="1">
    <location>
        <begin position="79"/>
        <end position="95"/>
    </location>
</feature>
<evidence type="ECO:0000313" key="3">
    <source>
        <dbReference type="Proteomes" id="UP000009026"/>
    </source>
</evidence>
<evidence type="ECO:0000313" key="2">
    <source>
        <dbReference type="EMBL" id="AKQ65368.1"/>
    </source>
</evidence>
<proteinExistence type="predicted"/>
<dbReference type="KEGG" id="mym:A176_002280"/>
<feature type="transmembrane region" description="Helical" evidence="1">
    <location>
        <begin position="314"/>
        <end position="330"/>
    </location>
</feature>
<dbReference type="AlphaFoldDB" id="A0A0H4WUU3"/>
<feature type="transmembrane region" description="Helical" evidence="1">
    <location>
        <begin position="56"/>
        <end position="73"/>
    </location>
</feature>
<dbReference type="Proteomes" id="UP000009026">
    <property type="component" value="Chromosome"/>
</dbReference>
<protein>
    <recommendedName>
        <fullName evidence="4">Glycosyltransferase RgtA/B/C/D-like domain-containing protein</fullName>
    </recommendedName>
</protein>
<accession>A0A0H4WUU3</accession>
<feature type="transmembrane region" description="Helical" evidence="1">
    <location>
        <begin position="287"/>
        <end position="307"/>
    </location>
</feature>
<feature type="transmembrane region" description="Helical" evidence="1">
    <location>
        <begin position="262"/>
        <end position="281"/>
    </location>
</feature>
<sequence length="493" mass="54948">MIGMRHLRNLLDGKGLVYNPGEGVVGVTDPLFWLGSALFHVPGKFLGASDLIVSHYAYVWGVVVVALVLLATLGKGARMPLAAGMGALLFAYFVAPLRFMFLGLEGPFLLLSVGVLGWLYRRATPTVFYAAAAFLSWNRPEVAIAALPLLVFFSLFRVREHGWVRALGPVVVGGAVFPLTLWLLTGSPIVQTIVAKSYFGARISLSQMLMGLGGRLEQISSFLEKGQHSALLLTVIVTAIAAHDFVRFLVSKPKSAPSAALLYSMFCVAYTGFIILVPNLWEWYITNWLGFVLVLLAGRFAALVDVATLRSPRFQLTTVVAVLVGVAILVRPQQPVRRALTTSLHTWLKQENEFRGRLGRELATEWNAKSVWMEAVGWQGYYNSARVFDEVGLVDRDTLALAKKFKCRYFVAALLELKPQFIVKRRFEVEQNRLMLSPKSCPGAPLFESDADRALFFQHYELVREYNTEIPDLFGEYSYLNLYRLRESPLTQG</sequence>
<organism evidence="2 3">
    <name type="scientific">Pseudomyxococcus hansupus</name>
    <dbReference type="NCBI Taxonomy" id="1297742"/>
    <lineage>
        <taxon>Bacteria</taxon>
        <taxon>Pseudomonadati</taxon>
        <taxon>Myxococcota</taxon>
        <taxon>Myxococcia</taxon>
        <taxon>Myxococcales</taxon>
        <taxon>Cystobacterineae</taxon>
        <taxon>Myxococcaceae</taxon>
        <taxon>Pseudomyxococcus</taxon>
    </lineage>
</organism>
<keyword evidence="1" id="KW-0472">Membrane</keyword>